<comment type="caution">
    <text evidence="1">The sequence shown here is derived from an EMBL/GenBank/DDBJ whole genome shotgun (WGS) entry which is preliminary data.</text>
</comment>
<dbReference type="OrthoDB" id="3353471at2759"/>
<name>A0A9P7AP27_9AGAM</name>
<dbReference type="EMBL" id="JABBWE010000030">
    <property type="protein sequence ID" value="KAG1793533.1"/>
    <property type="molecule type" value="Genomic_DNA"/>
</dbReference>
<dbReference type="GeneID" id="64596820"/>
<accession>A0A9P7AP27</accession>
<dbReference type="Proteomes" id="UP000719766">
    <property type="component" value="Unassembled WGS sequence"/>
</dbReference>
<evidence type="ECO:0000313" key="1">
    <source>
        <dbReference type="EMBL" id="KAG1793533.1"/>
    </source>
</evidence>
<keyword evidence="2" id="KW-1185">Reference proteome</keyword>
<gene>
    <name evidence="1" type="ORF">HD556DRAFT_1374539</name>
</gene>
<dbReference type="AlphaFoldDB" id="A0A9P7AP27"/>
<dbReference type="RefSeq" id="XP_041159958.1">
    <property type="nucleotide sequence ID" value="XM_041303056.1"/>
</dbReference>
<evidence type="ECO:0000313" key="2">
    <source>
        <dbReference type="Proteomes" id="UP000719766"/>
    </source>
</evidence>
<organism evidence="1 2">
    <name type="scientific">Suillus plorans</name>
    <dbReference type="NCBI Taxonomy" id="116603"/>
    <lineage>
        <taxon>Eukaryota</taxon>
        <taxon>Fungi</taxon>
        <taxon>Dikarya</taxon>
        <taxon>Basidiomycota</taxon>
        <taxon>Agaricomycotina</taxon>
        <taxon>Agaricomycetes</taxon>
        <taxon>Agaricomycetidae</taxon>
        <taxon>Boletales</taxon>
        <taxon>Suillineae</taxon>
        <taxon>Suillaceae</taxon>
        <taxon>Suillus</taxon>
    </lineage>
</organism>
<proteinExistence type="predicted"/>
<protein>
    <submittedName>
        <fullName evidence="1">Uncharacterized protein</fullName>
    </submittedName>
</protein>
<reference evidence="1" key="1">
    <citation type="journal article" date="2020" name="New Phytol.">
        <title>Comparative genomics reveals dynamic genome evolution in host specialist ectomycorrhizal fungi.</title>
        <authorList>
            <person name="Lofgren L.A."/>
            <person name="Nguyen N.H."/>
            <person name="Vilgalys R."/>
            <person name="Ruytinx J."/>
            <person name="Liao H.L."/>
            <person name="Branco S."/>
            <person name="Kuo A."/>
            <person name="LaButti K."/>
            <person name="Lipzen A."/>
            <person name="Andreopoulos W."/>
            <person name="Pangilinan J."/>
            <person name="Riley R."/>
            <person name="Hundley H."/>
            <person name="Na H."/>
            <person name="Barry K."/>
            <person name="Grigoriev I.V."/>
            <person name="Stajich J.E."/>
            <person name="Kennedy P.G."/>
        </authorList>
    </citation>
    <scope>NUCLEOTIDE SEQUENCE</scope>
    <source>
        <strain evidence="1">S12</strain>
    </source>
</reference>
<sequence>MPDYLVMLTHPGVPPHRPDLKQSCICAIQRNISLEKGLVRNAHVRVTALHRRFVERRTGLCKYRVSSL</sequence>